<feature type="domain" description="STAS" evidence="3">
    <location>
        <begin position="14"/>
        <end position="111"/>
    </location>
</feature>
<dbReference type="AlphaFoldDB" id="A0A0N9HW74"/>
<sequence length="380" mass="41367">MRLTADWCPDQIWLVRVGGELDADASRAFDHYLRARLPPRATHVVVDLGQVESLGARAVRTLVEHTRRLAPHGRVLLTVASNPYVRRVVGTEQAAASLNLYQRLPLALAACKAPAETLADQPLPASGATRDELAELRQEVLGLRAALRAQPAVARAVGVVQERYGLPDSGSAYGILRDSAERHDLRVYTLARSLLCTPMPQGDVWFPGRTRRPAPSLSFVQQHPDHKKNRGTVLSSLLEAASHYMRAPMAAVHLVDPPGETLRLEHSTAMPPALADHLAGVDAPGAAHAGAVIPDLMAGRELLDAGIRSSWSTPLLTADDHLLGLVTVYHSERTAKSPRPRAARLDHAATEVAAWLEWHRRTVVPDALEDVHERASGRNR</sequence>
<dbReference type="GO" id="GO:0003723">
    <property type="term" value="F:RNA binding"/>
    <property type="evidence" value="ECO:0007669"/>
    <property type="project" value="InterPro"/>
</dbReference>
<organism evidence="5 6">
    <name type="scientific">Kibdelosporangium phytohabitans</name>
    <dbReference type="NCBI Taxonomy" id="860235"/>
    <lineage>
        <taxon>Bacteria</taxon>
        <taxon>Bacillati</taxon>
        <taxon>Actinomycetota</taxon>
        <taxon>Actinomycetes</taxon>
        <taxon>Pseudonocardiales</taxon>
        <taxon>Pseudonocardiaceae</taxon>
        <taxon>Kibdelosporangium</taxon>
    </lineage>
</organism>
<dbReference type="InterPro" id="IPR036513">
    <property type="entry name" value="STAS_dom_sf"/>
</dbReference>
<dbReference type="KEGG" id="kphy:AOZ06_23555"/>
<dbReference type="PROSITE" id="PS50921">
    <property type="entry name" value="ANTAR"/>
    <property type="match status" value="1"/>
</dbReference>
<dbReference type="Pfam" id="PF01590">
    <property type="entry name" value="GAF"/>
    <property type="match status" value="1"/>
</dbReference>
<protein>
    <recommendedName>
        <fullName evidence="7">STAS domain-containing protein</fullName>
    </recommendedName>
</protein>
<dbReference type="Pfam" id="PF03861">
    <property type="entry name" value="ANTAR"/>
    <property type="match status" value="1"/>
</dbReference>
<dbReference type="PROSITE" id="PS50801">
    <property type="entry name" value="STAS"/>
    <property type="match status" value="1"/>
</dbReference>
<dbReference type="InterPro" id="IPR002645">
    <property type="entry name" value="STAS_dom"/>
</dbReference>
<dbReference type="CDD" id="cd07043">
    <property type="entry name" value="STAS_anti-anti-sigma_factors"/>
    <property type="match status" value="1"/>
</dbReference>
<dbReference type="SUPFAM" id="SSF55781">
    <property type="entry name" value="GAF domain-like"/>
    <property type="match status" value="1"/>
</dbReference>
<feature type="domain" description="ANTAR" evidence="4">
    <location>
        <begin position="133"/>
        <end position="195"/>
    </location>
</feature>
<keyword evidence="2" id="KW-0804">Transcription</keyword>
<keyword evidence="6" id="KW-1185">Reference proteome</keyword>
<evidence type="ECO:0008006" key="7">
    <source>
        <dbReference type="Google" id="ProtNLM"/>
    </source>
</evidence>
<dbReference type="Gene3D" id="1.10.10.10">
    <property type="entry name" value="Winged helix-like DNA-binding domain superfamily/Winged helix DNA-binding domain"/>
    <property type="match status" value="1"/>
</dbReference>
<accession>A0A0N9HW74</accession>
<dbReference type="InterPro" id="IPR003018">
    <property type="entry name" value="GAF"/>
</dbReference>
<gene>
    <name evidence="5" type="ORF">AOZ06_23555</name>
</gene>
<evidence type="ECO:0000259" key="4">
    <source>
        <dbReference type="PROSITE" id="PS50921"/>
    </source>
</evidence>
<dbReference type="Gene3D" id="3.30.750.24">
    <property type="entry name" value="STAS domain"/>
    <property type="match status" value="1"/>
</dbReference>
<dbReference type="STRING" id="860235.AOZ06_23555"/>
<evidence type="ECO:0000256" key="2">
    <source>
        <dbReference type="ARBA" id="ARBA00023163"/>
    </source>
</evidence>
<dbReference type="Pfam" id="PF13466">
    <property type="entry name" value="STAS_2"/>
    <property type="match status" value="1"/>
</dbReference>
<dbReference type="InterPro" id="IPR036388">
    <property type="entry name" value="WH-like_DNA-bd_sf"/>
</dbReference>
<dbReference type="SUPFAM" id="SSF52091">
    <property type="entry name" value="SpoIIaa-like"/>
    <property type="match status" value="1"/>
</dbReference>
<evidence type="ECO:0000313" key="6">
    <source>
        <dbReference type="Proteomes" id="UP000063699"/>
    </source>
</evidence>
<dbReference type="InterPro" id="IPR029016">
    <property type="entry name" value="GAF-like_dom_sf"/>
</dbReference>
<keyword evidence="1" id="KW-0805">Transcription regulation</keyword>
<dbReference type="InterPro" id="IPR005561">
    <property type="entry name" value="ANTAR"/>
</dbReference>
<dbReference type="SMART" id="SM01012">
    <property type="entry name" value="ANTAR"/>
    <property type="match status" value="1"/>
</dbReference>
<evidence type="ECO:0000256" key="1">
    <source>
        <dbReference type="ARBA" id="ARBA00023015"/>
    </source>
</evidence>
<dbReference type="Gene3D" id="3.30.450.40">
    <property type="match status" value="1"/>
</dbReference>
<evidence type="ECO:0000259" key="3">
    <source>
        <dbReference type="PROSITE" id="PS50801"/>
    </source>
</evidence>
<dbReference type="EMBL" id="CP012752">
    <property type="protein sequence ID" value="ALG09484.1"/>
    <property type="molecule type" value="Genomic_DNA"/>
</dbReference>
<dbReference type="InterPro" id="IPR058548">
    <property type="entry name" value="MlaB-like_STAS"/>
</dbReference>
<reference evidence="5" key="1">
    <citation type="submission" date="2015-07" db="EMBL/GenBank/DDBJ databases">
        <title>Genome sequencing of Kibdelosporangium phytohabitans.</title>
        <authorList>
            <person name="Qin S."/>
            <person name="Xing K."/>
        </authorList>
    </citation>
    <scope>NUCLEOTIDE SEQUENCE [LARGE SCALE GENOMIC DNA]</scope>
    <source>
        <strain evidence="5">KLBMP1111</strain>
    </source>
</reference>
<name>A0A0N9HW74_9PSEU</name>
<dbReference type="Proteomes" id="UP000063699">
    <property type="component" value="Chromosome"/>
</dbReference>
<proteinExistence type="predicted"/>
<evidence type="ECO:0000313" key="5">
    <source>
        <dbReference type="EMBL" id="ALG09484.1"/>
    </source>
</evidence>